<dbReference type="InterPro" id="IPR009057">
    <property type="entry name" value="Homeodomain-like_sf"/>
</dbReference>
<accession>A0A9D2LXH1</accession>
<dbReference type="PROSITE" id="PS00041">
    <property type="entry name" value="HTH_ARAC_FAMILY_1"/>
    <property type="match status" value="1"/>
</dbReference>
<comment type="caution">
    <text evidence="5">The sequence shown here is derived from an EMBL/GenBank/DDBJ whole genome shotgun (WGS) entry which is preliminary data.</text>
</comment>
<evidence type="ECO:0000259" key="4">
    <source>
        <dbReference type="PROSITE" id="PS01124"/>
    </source>
</evidence>
<evidence type="ECO:0000313" key="6">
    <source>
        <dbReference type="Proteomes" id="UP000824214"/>
    </source>
</evidence>
<evidence type="ECO:0000256" key="1">
    <source>
        <dbReference type="ARBA" id="ARBA00023015"/>
    </source>
</evidence>
<dbReference type="Pfam" id="PF07883">
    <property type="entry name" value="Cupin_2"/>
    <property type="match status" value="1"/>
</dbReference>
<organism evidence="5 6">
    <name type="scientific">Candidatus Acutalibacter ornithocaccae</name>
    <dbReference type="NCBI Taxonomy" id="2838416"/>
    <lineage>
        <taxon>Bacteria</taxon>
        <taxon>Bacillati</taxon>
        <taxon>Bacillota</taxon>
        <taxon>Clostridia</taxon>
        <taxon>Eubacteriales</taxon>
        <taxon>Acutalibacteraceae</taxon>
        <taxon>Acutalibacter</taxon>
    </lineage>
</organism>
<dbReference type="PROSITE" id="PS01124">
    <property type="entry name" value="HTH_ARAC_FAMILY_2"/>
    <property type="match status" value="1"/>
</dbReference>
<dbReference type="PANTHER" id="PTHR43280">
    <property type="entry name" value="ARAC-FAMILY TRANSCRIPTIONAL REGULATOR"/>
    <property type="match status" value="1"/>
</dbReference>
<keyword evidence="3" id="KW-0804">Transcription</keyword>
<dbReference type="PRINTS" id="PR00032">
    <property type="entry name" value="HTHARAC"/>
</dbReference>
<feature type="domain" description="HTH araC/xylS-type" evidence="4">
    <location>
        <begin position="162"/>
        <end position="260"/>
    </location>
</feature>
<dbReference type="InterPro" id="IPR020449">
    <property type="entry name" value="Tscrpt_reg_AraC-type_HTH"/>
</dbReference>
<reference evidence="5" key="2">
    <citation type="submission" date="2021-04" db="EMBL/GenBank/DDBJ databases">
        <authorList>
            <person name="Gilroy R."/>
        </authorList>
    </citation>
    <scope>NUCLEOTIDE SEQUENCE</scope>
    <source>
        <strain evidence="5">ChiBcolR8-3208</strain>
    </source>
</reference>
<dbReference type="Gene3D" id="1.10.10.60">
    <property type="entry name" value="Homeodomain-like"/>
    <property type="match status" value="2"/>
</dbReference>
<keyword evidence="1" id="KW-0805">Transcription regulation</keyword>
<dbReference type="InterPro" id="IPR011051">
    <property type="entry name" value="RmlC_Cupin_sf"/>
</dbReference>
<dbReference type="Gene3D" id="2.60.120.10">
    <property type="entry name" value="Jelly Rolls"/>
    <property type="match status" value="1"/>
</dbReference>
<dbReference type="EMBL" id="DWXZ01000062">
    <property type="protein sequence ID" value="HJB37105.1"/>
    <property type="molecule type" value="Genomic_DNA"/>
</dbReference>
<dbReference type="GO" id="GO:0043565">
    <property type="term" value="F:sequence-specific DNA binding"/>
    <property type="evidence" value="ECO:0007669"/>
    <property type="project" value="InterPro"/>
</dbReference>
<dbReference type="PANTHER" id="PTHR43280:SF28">
    <property type="entry name" value="HTH-TYPE TRANSCRIPTIONAL ACTIVATOR RHAS"/>
    <property type="match status" value="1"/>
</dbReference>
<evidence type="ECO:0000313" key="5">
    <source>
        <dbReference type="EMBL" id="HJB37105.1"/>
    </source>
</evidence>
<dbReference type="Pfam" id="PF12833">
    <property type="entry name" value="HTH_18"/>
    <property type="match status" value="1"/>
</dbReference>
<dbReference type="SMART" id="SM00342">
    <property type="entry name" value="HTH_ARAC"/>
    <property type="match status" value="1"/>
</dbReference>
<sequence length="273" mass="30111">MHAFVEARHEPLSIHLSTGLTFPLHLHPQLELFLVLTGSSSVTVRGQTQVLGPGALALIFPNQVHSYTALEPGTGAVLVVCDLSYTGGYADTLLRSHPEDPFLSGEKLHPNVPYAIQELEREARLQGESPVFGPLIQLVLARALPQLRLAKNSAADRRELTYQISQYVGEHFREPLTLGTLARELGMNKYHLSHVFSEKMGQSFPAYLSRIRISCACSALAETDRSVTQIAEECGFESQRSFFRVFQQQLGTTPLQYRKNARSLEASPGRGGG</sequence>
<keyword evidence="2" id="KW-0238">DNA-binding</keyword>
<reference evidence="5" key="1">
    <citation type="journal article" date="2021" name="PeerJ">
        <title>Extensive microbial diversity within the chicken gut microbiome revealed by metagenomics and culture.</title>
        <authorList>
            <person name="Gilroy R."/>
            <person name="Ravi A."/>
            <person name="Getino M."/>
            <person name="Pursley I."/>
            <person name="Horton D.L."/>
            <person name="Alikhan N.F."/>
            <person name="Baker D."/>
            <person name="Gharbi K."/>
            <person name="Hall N."/>
            <person name="Watson M."/>
            <person name="Adriaenssens E.M."/>
            <person name="Foster-Nyarko E."/>
            <person name="Jarju S."/>
            <person name="Secka A."/>
            <person name="Antonio M."/>
            <person name="Oren A."/>
            <person name="Chaudhuri R.R."/>
            <person name="La Ragione R."/>
            <person name="Hildebrand F."/>
            <person name="Pallen M.J."/>
        </authorList>
    </citation>
    <scope>NUCLEOTIDE SEQUENCE</scope>
    <source>
        <strain evidence="5">ChiBcolR8-3208</strain>
    </source>
</reference>
<dbReference type="SUPFAM" id="SSF46689">
    <property type="entry name" value="Homeodomain-like"/>
    <property type="match status" value="2"/>
</dbReference>
<gene>
    <name evidence="5" type="ORF">H9942_03450</name>
</gene>
<dbReference type="SUPFAM" id="SSF51182">
    <property type="entry name" value="RmlC-like cupins"/>
    <property type="match status" value="1"/>
</dbReference>
<dbReference type="InterPro" id="IPR014710">
    <property type="entry name" value="RmlC-like_jellyroll"/>
</dbReference>
<evidence type="ECO:0000256" key="3">
    <source>
        <dbReference type="ARBA" id="ARBA00023163"/>
    </source>
</evidence>
<evidence type="ECO:0000256" key="2">
    <source>
        <dbReference type="ARBA" id="ARBA00023125"/>
    </source>
</evidence>
<protein>
    <submittedName>
        <fullName evidence="5">AraC family transcriptional regulator</fullName>
    </submittedName>
</protein>
<dbReference type="Proteomes" id="UP000824214">
    <property type="component" value="Unassembled WGS sequence"/>
</dbReference>
<dbReference type="GO" id="GO:0003700">
    <property type="term" value="F:DNA-binding transcription factor activity"/>
    <property type="evidence" value="ECO:0007669"/>
    <property type="project" value="InterPro"/>
</dbReference>
<proteinExistence type="predicted"/>
<dbReference type="InterPro" id="IPR013096">
    <property type="entry name" value="Cupin_2"/>
</dbReference>
<dbReference type="InterPro" id="IPR018062">
    <property type="entry name" value="HTH_AraC-typ_CS"/>
</dbReference>
<dbReference type="AlphaFoldDB" id="A0A9D2LXH1"/>
<name>A0A9D2LXH1_9FIRM</name>
<dbReference type="InterPro" id="IPR018060">
    <property type="entry name" value="HTH_AraC"/>
</dbReference>